<reference evidence="3" key="1">
    <citation type="submission" date="2022-06" db="EMBL/GenBank/DDBJ databases">
        <authorList>
            <person name="Andreotti S."/>
            <person name="Wyler E."/>
        </authorList>
    </citation>
    <scope>NUCLEOTIDE SEQUENCE</scope>
</reference>
<dbReference type="EMBL" id="CALSGD010001495">
    <property type="protein sequence ID" value="CAH6824217.1"/>
    <property type="molecule type" value="Genomic_DNA"/>
</dbReference>
<dbReference type="Pfam" id="PF15107">
    <property type="entry name" value="FAM216B"/>
    <property type="match status" value="1"/>
</dbReference>
<keyword evidence="4" id="KW-1185">Reference proteome</keyword>
<evidence type="ECO:0000313" key="4">
    <source>
        <dbReference type="Proteomes" id="UP001152836"/>
    </source>
</evidence>
<dbReference type="AlphaFoldDB" id="A0AAU9ZPH7"/>
<sequence length="130" mass="14691">MGRNLKRQYKLQNVPQIPRIQVPASAADNTLLKDLNQGQRRYFYSIMRIYDSRPQWKALQSHYIHSLGFQQQLGYITQQEAVSCAALLKHSTSQDSASKGHSPKLFSHTKKCRPAKPECSLGPKGPSTAH</sequence>
<accession>A0AAU9ZPH7</accession>
<gene>
    <name evidence="3" type="primary">Fam216b</name>
    <name evidence="3" type="ORF">PHOROB_LOCUS11139</name>
</gene>
<organism evidence="3 4">
    <name type="scientific">Phodopus roborovskii</name>
    <name type="common">Roborovski's desert hamster</name>
    <name type="synonym">Cricetulus roborovskii</name>
    <dbReference type="NCBI Taxonomy" id="109678"/>
    <lineage>
        <taxon>Eukaryota</taxon>
        <taxon>Metazoa</taxon>
        <taxon>Chordata</taxon>
        <taxon>Craniata</taxon>
        <taxon>Vertebrata</taxon>
        <taxon>Euteleostomi</taxon>
        <taxon>Mammalia</taxon>
        <taxon>Eutheria</taxon>
        <taxon>Euarchontoglires</taxon>
        <taxon>Glires</taxon>
        <taxon>Rodentia</taxon>
        <taxon>Myomorpha</taxon>
        <taxon>Muroidea</taxon>
        <taxon>Cricetidae</taxon>
        <taxon>Cricetinae</taxon>
        <taxon>Phodopus</taxon>
    </lineage>
</organism>
<comment type="similarity">
    <text evidence="1">Belongs to the FAM216 family.</text>
</comment>
<dbReference type="PANTHER" id="PTHR16476:SF3">
    <property type="entry name" value="PROTEIN FAM216B"/>
    <property type="match status" value="1"/>
</dbReference>
<evidence type="ECO:0000313" key="3">
    <source>
        <dbReference type="EMBL" id="CAH6824217.1"/>
    </source>
</evidence>
<protein>
    <submittedName>
        <fullName evidence="3">Fam216b protein</fullName>
    </submittedName>
</protein>
<comment type="caution">
    <text evidence="3">The sequence shown here is derived from an EMBL/GenBank/DDBJ whole genome shotgun (WGS) entry which is preliminary data.</text>
</comment>
<evidence type="ECO:0000256" key="1">
    <source>
        <dbReference type="ARBA" id="ARBA00008615"/>
    </source>
</evidence>
<evidence type="ECO:0000256" key="2">
    <source>
        <dbReference type="SAM" id="MobiDB-lite"/>
    </source>
</evidence>
<dbReference type="PANTHER" id="PTHR16476">
    <property type="entry name" value="FAMILY WITH SEQUENCE SIMILARITY 216 MEMBER A"/>
    <property type="match status" value="1"/>
</dbReference>
<dbReference type="InterPro" id="IPR029373">
    <property type="entry name" value="FAM216"/>
</dbReference>
<name>A0AAU9ZPH7_PHORO</name>
<feature type="region of interest" description="Disordered" evidence="2">
    <location>
        <begin position="92"/>
        <end position="130"/>
    </location>
</feature>
<dbReference type="Proteomes" id="UP001152836">
    <property type="component" value="Unassembled WGS sequence"/>
</dbReference>
<proteinExistence type="inferred from homology"/>